<dbReference type="Proteomes" id="UP001163321">
    <property type="component" value="Chromosome 1"/>
</dbReference>
<reference evidence="1 2" key="1">
    <citation type="journal article" date="2022" name="bioRxiv">
        <title>The genome of the oomycete Peronosclerospora sorghi, a cosmopolitan pathogen of maize and sorghum, is inflated with dispersed pseudogenes.</title>
        <authorList>
            <person name="Fletcher K."/>
            <person name="Martin F."/>
            <person name="Isakeit T."/>
            <person name="Cavanaugh K."/>
            <person name="Magill C."/>
            <person name="Michelmore R."/>
        </authorList>
    </citation>
    <scope>NUCLEOTIDE SEQUENCE [LARGE SCALE GENOMIC DNA]</scope>
    <source>
        <strain evidence="1">P6</strain>
    </source>
</reference>
<proteinExistence type="predicted"/>
<evidence type="ECO:0000313" key="1">
    <source>
        <dbReference type="EMBL" id="KAI9921364.1"/>
    </source>
</evidence>
<sequence length="172" mass="19309">MTRGVARGLPLGASWAKCLLLDQPDVDGHVELVGPGLQSDYQCVGFDMDQVALHVLEHHVLTQLNALSCESRQKMRRELLDLPLRARQTADEPVLVREKKVALLAQLAKRQFPQRYPDLIPDMLHVWQSGSSDHVELVILILRLVAKDCVSSSFNTSIPPTRRKEIVQGFNV</sequence>
<gene>
    <name evidence="1" type="ORF">PsorP6_001322</name>
</gene>
<keyword evidence="2" id="KW-1185">Reference proteome</keyword>
<name>A0ACC0WTI1_9STRA</name>
<comment type="caution">
    <text evidence="1">The sequence shown here is derived from an EMBL/GenBank/DDBJ whole genome shotgun (WGS) entry which is preliminary data.</text>
</comment>
<dbReference type="EMBL" id="CM047580">
    <property type="protein sequence ID" value="KAI9921364.1"/>
    <property type="molecule type" value="Genomic_DNA"/>
</dbReference>
<accession>A0ACC0WTI1</accession>
<protein>
    <submittedName>
        <fullName evidence="1">Uncharacterized protein</fullName>
    </submittedName>
</protein>
<evidence type="ECO:0000313" key="2">
    <source>
        <dbReference type="Proteomes" id="UP001163321"/>
    </source>
</evidence>
<organism evidence="1 2">
    <name type="scientific">Peronosclerospora sorghi</name>
    <dbReference type="NCBI Taxonomy" id="230839"/>
    <lineage>
        <taxon>Eukaryota</taxon>
        <taxon>Sar</taxon>
        <taxon>Stramenopiles</taxon>
        <taxon>Oomycota</taxon>
        <taxon>Peronosporomycetes</taxon>
        <taxon>Peronosporales</taxon>
        <taxon>Peronosporaceae</taxon>
        <taxon>Peronosclerospora</taxon>
    </lineage>
</organism>